<dbReference type="Pfam" id="PF07615">
    <property type="entry name" value="Ykof"/>
    <property type="match status" value="2"/>
</dbReference>
<name>A0ABV9D5B2_9MICO</name>
<reference evidence="4" key="1">
    <citation type="journal article" date="2019" name="Int. J. Syst. Evol. Microbiol.">
        <title>The Global Catalogue of Microorganisms (GCM) 10K type strain sequencing project: providing services to taxonomists for standard genome sequencing and annotation.</title>
        <authorList>
            <consortium name="The Broad Institute Genomics Platform"/>
            <consortium name="The Broad Institute Genome Sequencing Center for Infectious Disease"/>
            <person name="Wu L."/>
            <person name="Ma J."/>
        </authorList>
    </citation>
    <scope>NUCLEOTIDE SEQUENCE [LARGE SCALE GENOMIC DNA]</scope>
    <source>
        <strain evidence="4">JCM 3369</strain>
    </source>
</reference>
<dbReference type="SUPFAM" id="SSF89957">
    <property type="entry name" value="MTH1187/YkoF-like"/>
    <property type="match status" value="1"/>
</dbReference>
<evidence type="ECO:0000259" key="2">
    <source>
        <dbReference type="Pfam" id="PF07615"/>
    </source>
</evidence>
<evidence type="ECO:0000313" key="3">
    <source>
        <dbReference type="EMBL" id="MFC4553807.1"/>
    </source>
</evidence>
<evidence type="ECO:0000313" key="4">
    <source>
        <dbReference type="Proteomes" id="UP001595955"/>
    </source>
</evidence>
<dbReference type="RefSeq" id="WP_244925330.1">
    <property type="nucleotide sequence ID" value="NZ_CP033325.1"/>
</dbReference>
<gene>
    <name evidence="3" type="ORF">ACFO3F_00980</name>
</gene>
<proteinExistence type="predicted"/>
<feature type="region of interest" description="Disordered" evidence="1">
    <location>
        <begin position="1"/>
        <end position="22"/>
    </location>
</feature>
<keyword evidence="4" id="KW-1185">Reference proteome</keyword>
<feature type="domain" description="Thiamin/hydroxymethyl pyrimidine-binding YkoF putative" evidence="2">
    <location>
        <begin position="130"/>
        <end position="215"/>
    </location>
</feature>
<evidence type="ECO:0000256" key="1">
    <source>
        <dbReference type="SAM" id="MobiDB-lite"/>
    </source>
</evidence>
<dbReference type="InterPro" id="IPR011522">
    <property type="entry name" value="Thiamin/HMP-bd_put_YkoF"/>
</dbReference>
<feature type="domain" description="Thiamin/hydroxymethyl pyrimidine-binding YkoF putative" evidence="2">
    <location>
        <begin position="26"/>
        <end position="104"/>
    </location>
</feature>
<comment type="caution">
    <text evidence="3">The sequence shown here is derived from an EMBL/GenBank/DDBJ whole genome shotgun (WGS) entry which is preliminary data.</text>
</comment>
<dbReference type="EMBL" id="JBHSGF010000001">
    <property type="protein sequence ID" value="MFC4553807.1"/>
    <property type="molecule type" value="Genomic_DNA"/>
</dbReference>
<protein>
    <submittedName>
        <fullName evidence="3">Ykof family thiamine-binding protein</fullName>
    </submittedName>
</protein>
<accession>A0ABV9D5B2</accession>
<dbReference type="Gene3D" id="3.30.70.930">
    <property type="match status" value="2"/>
</dbReference>
<dbReference type="InterPro" id="IPR029756">
    <property type="entry name" value="MTH1187/YkoF-like"/>
</dbReference>
<dbReference type="Proteomes" id="UP001595955">
    <property type="component" value="Unassembled WGS sequence"/>
</dbReference>
<organism evidence="3 4">
    <name type="scientific">Georgenia faecalis</name>
    <dbReference type="NCBI Taxonomy" id="2483799"/>
    <lineage>
        <taxon>Bacteria</taxon>
        <taxon>Bacillati</taxon>
        <taxon>Actinomycetota</taxon>
        <taxon>Actinomycetes</taxon>
        <taxon>Micrococcales</taxon>
        <taxon>Bogoriellaceae</taxon>
        <taxon>Georgenia</taxon>
    </lineage>
</organism>
<sequence>MPETIRPLHTLATPSTAPPDPRSYGVGARFSLHPMTTDFVPVILDALTAADASALEVVTDDVSTFVQGTESDVLTYLRDVIAAAAATGVHTVAHVLLSRGCPGEVACELRDGDPYAPTDLPALAPTGLRAAAHWSLYPLDDGDAATGRGDHMAAIYAVIERAKERGTFTRSEHFATRLDGDLADVLTTVGEGWLAAGRVVRHVTSHATISLNSPSPAAGA</sequence>